<organism evidence="2 3">
    <name type="scientific">Chondromyces apiculatus DSM 436</name>
    <dbReference type="NCBI Taxonomy" id="1192034"/>
    <lineage>
        <taxon>Bacteria</taxon>
        <taxon>Pseudomonadati</taxon>
        <taxon>Myxococcota</taxon>
        <taxon>Polyangia</taxon>
        <taxon>Polyangiales</taxon>
        <taxon>Polyangiaceae</taxon>
        <taxon>Chondromyces</taxon>
    </lineage>
</organism>
<feature type="chain" id="PRO_5001497246" description="Lipoprotein" evidence="1">
    <location>
        <begin position="25"/>
        <end position="145"/>
    </location>
</feature>
<name>A0A017TGH3_9BACT</name>
<comment type="caution">
    <text evidence="2">The sequence shown here is derived from an EMBL/GenBank/DDBJ whole genome shotgun (WGS) entry which is preliminary data.</text>
</comment>
<evidence type="ECO:0000313" key="3">
    <source>
        <dbReference type="Proteomes" id="UP000019678"/>
    </source>
</evidence>
<evidence type="ECO:0000256" key="1">
    <source>
        <dbReference type="SAM" id="SignalP"/>
    </source>
</evidence>
<dbReference type="EMBL" id="ASRX01000008">
    <property type="protein sequence ID" value="EYF07691.1"/>
    <property type="molecule type" value="Genomic_DNA"/>
</dbReference>
<dbReference type="OrthoDB" id="5514418at2"/>
<dbReference type="AlphaFoldDB" id="A0A017TGH3"/>
<dbReference type="Proteomes" id="UP000019678">
    <property type="component" value="Unassembled WGS sequence"/>
</dbReference>
<protein>
    <recommendedName>
        <fullName evidence="4">Lipoprotein</fullName>
    </recommendedName>
</protein>
<evidence type="ECO:0000313" key="2">
    <source>
        <dbReference type="EMBL" id="EYF07691.1"/>
    </source>
</evidence>
<sequence>MNGTTMTSRATLITLALAAFSALSGCGGTLHYDLQGNGQATGADVNVAADVNEETAFTRLTIKAEHLPPPERLEKSGTAFVVWTRPSDGTWQRVGALSYDADDRSGELTQASVPLIAFDLMVTAEKTASPHVPSTAIVASQRVAP</sequence>
<gene>
    <name evidence="2" type="ORF">CAP_8192</name>
</gene>
<feature type="signal peptide" evidence="1">
    <location>
        <begin position="1"/>
        <end position="24"/>
    </location>
</feature>
<evidence type="ECO:0008006" key="4">
    <source>
        <dbReference type="Google" id="ProtNLM"/>
    </source>
</evidence>
<keyword evidence="3" id="KW-1185">Reference proteome</keyword>
<accession>A0A017TGH3</accession>
<keyword evidence="1" id="KW-0732">Signal</keyword>
<reference evidence="2 3" key="1">
    <citation type="submission" date="2013-05" db="EMBL/GenBank/DDBJ databases">
        <title>Genome assembly of Chondromyces apiculatus DSM 436.</title>
        <authorList>
            <person name="Sharma G."/>
            <person name="Khatri I."/>
            <person name="Kaur C."/>
            <person name="Mayilraj S."/>
            <person name="Subramanian S."/>
        </authorList>
    </citation>
    <scope>NUCLEOTIDE SEQUENCE [LARGE SCALE GENOMIC DNA]</scope>
    <source>
        <strain evidence="2 3">DSM 436</strain>
    </source>
</reference>
<proteinExistence type="predicted"/>